<name>A0AAV8UN38_9RHOD</name>
<dbReference type="AlphaFoldDB" id="A0AAV8UN38"/>
<dbReference type="Proteomes" id="UP001157974">
    <property type="component" value="Unassembled WGS sequence"/>
</dbReference>
<keyword evidence="3" id="KW-1185">Reference proteome</keyword>
<gene>
    <name evidence="2" type="ORF">NDN08_006300</name>
</gene>
<dbReference type="EMBL" id="JAMWBK010000008">
    <property type="protein sequence ID" value="KAJ8902983.1"/>
    <property type="molecule type" value="Genomic_DNA"/>
</dbReference>
<evidence type="ECO:0000313" key="2">
    <source>
        <dbReference type="EMBL" id="KAJ8902983.1"/>
    </source>
</evidence>
<keyword evidence="1" id="KW-0812">Transmembrane</keyword>
<comment type="caution">
    <text evidence="2">The sequence shown here is derived from an EMBL/GenBank/DDBJ whole genome shotgun (WGS) entry which is preliminary data.</text>
</comment>
<sequence length="87" mass="9654">MLRPMKGEEKATEVLAGRCLSPLELQHFVHTLQGHGVAAIYLMLVAALMQPLAAVKCIMRTSYKELGQDPRFGSSRSKGFRVHQVSM</sequence>
<keyword evidence="1" id="KW-1133">Transmembrane helix</keyword>
<keyword evidence="1" id="KW-0472">Membrane</keyword>
<reference evidence="2 3" key="1">
    <citation type="journal article" date="2023" name="Nat. Commun.">
        <title>Origin of minicircular mitochondrial genomes in red algae.</title>
        <authorList>
            <person name="Lee Y."/>
            <person name="Cho C.H."/>
            <person name="Lee Y.M."/>
            <person name="Park S.I."/>
            <person name="Yang J.H."/>
            <person name="West J.A."/>
            <person name="Bhattacharya D."/>
            <person name="Yoon H.S."/>
        </authorList>
    </citation>
    <scope>NUCLEOTIDE SEQUENCE [LARGE SCALE GENOMIC DNA]</scope>
    <source>
        <strain evidence="2 3">CCMP1338</strain>
        <tissue evidence="2">Whole cell</tissue>
    </source>
</reference>
<evidence type="ECO:0000256" key="1">
    <source>
        <dbReference type="SAM" id="Phobius"/>
    </source>
</evidence>
<proteinExistence type="predicted"/>
<protein>
    <submittedName>
        <fullName evidence="2">Uncharacterized protein</fullName>
    </submittedName>
</protein>
<evidence type="ECO:0000313" key="3">
    <source>
        <dbReference type="Proteomes" id="UP001157974"/>
    </source>
</evidence>
<feature type="transmembrane region" description="Helical" evidence="1">
    <location>
        <begin position="38"/>
        <end position="59"/>
    </location>
</feature>
<organism evidence="2 3">
    <name type="scientific">Rhodosorus marinus</name>
    <dbReference type="NCBI Taxonomy" id="101924"/>
    <lineage>
        <taxon>Eukaryota</taxon>
        <taxon>Rhodophyta</taxon>
        <taxon>Stylonematophyceae</taxon>
        <taxon>Stylonematales</taxon>
        <taxon>Stylonemataceae</taxon>
        <taxon>Rhodosorus</taxon>
    </lineage>
</organism>
<accession>A0AAV8UN38</accession>